<organism evidence="1 2">
    <name type="scientific">Collybiopsis confluens</name>
    <dbReference type="NCBI Taxonomy" id="2823264"/>
    <lineage>
        <taxon>Eukaryota</taxon>
        <taxon>Fungi</taxon>
        <taxon>Dikarya</taxon>
        <taxon>Basidiomycota</taxon>
        <taxon>Agaricomycotina</taxon>
        <taxon>Agaricomycetes</taxon>
        <taxon>Agaricomycetidae</taxon>
        <taxon>Agaricales</taxon>
        <taxon>Marasmiineae</taxon>
        <taxon>Omphalotaceae</taxon>
        <taxon>Collybiopsis</taxon>
    </lineage>
</organism>
<reference evidence="1 2" key="1">
    <citation type="journal article" date="2020" name="ISME J.">
        <title>Uncovering the hidden diversity of litter-decomposition mechanisms in mushroom-forming fungi.</title>
        <authorList>
            <person name="Floudas D."/>
            <person name="Bentzer J."/>
            <person name="Ahren D."/>
            <person name="Johansson T."/>
            <person name="Persson P."/>
            <person name="Tunlid A."/>
        </authorList>
    </citation>
    <scope>NUCLEOTIDE SEQUENCE [LARGE SCALE GENOMIC DNA]</scope>
    <source>
        <strain evidence="1 2">CBS 406.79</strain>
    </source>
</reference>
<dbReference type="AlphaFoldDB" id="A0A8H5M6T7"/>
<accession>A0A8H5M6T7</accession>
<sequence length="252" mass="28230">MSQSPMISSAFTEGLTNFVRIGNYSDLRCFALHDSLPANEQPSILGCTIPIYASSLGGAKLHKFKTTHKPYIWDRYDVDADGSDVKTLEDNEVNDDAIVVEEEEPEKYSSTFELSNCYNQGISLESLTKMYRYLELAIKTLGWTAREVFEFFINPKYSQSSTGDRVSLPHTILFQHLRPMPADSLDDAEWIIAFKSPVAEDVFKDQLKSKQTMEWAARLLDAMAQLNSLSAPALCGSVFNGMAARSYPITLP</sequence>
<keyword evidence="2" id="KW-1185">Reference proteome</keyword>
<name>A0A8H5M6T7_9AGAR</name>
<dbReference type="EMBL" id="JAACJN010000047">
    <property type="protein sequence ID" value="KAF5383390.1"/>
    <property type="molecule type" value="Genomic_DNA"/>
</dbReference>
<proteinExistence type="predicted"/>
<evidence type="ECO:0000313" key="1">
    <source>
        <dbReference type="EMBL" id="KAF5383390.1"/>
    </source>
</evidence>
<evidence type="ECO:0000313" key="2">
    <source>
        <dbReference type="Proteomes" id="UP000518752"/>
    </source>
</evidence>
<dbReference type="Proteomes" id="UP000518752">
    <property type="component" value="Unassembled WGS sequence"/>
</dbReference>
<protein>
    <submittedName>
        <fullName evidence="1">Uncharacterized protein</fullName>
    </submittedName>
</protein>
<comment type="caution">
    <text evidence="1">The sequence shown here is derived from an EMBL/GenBank/DDBJ whole genome shotgun (WGS) entry which is preliminary data.</text>
</comment>
<gene>
    <name evidence="1" type="ORF">D9757_006070</name>
</gene>